<keyword evidence="5" id="KW-0732">Signal</keyword>
<name>A0A9W6GV30_9HYPH</name>
<keyword evidence="6" id="KW-0378">Hydrolase</keyword>
<dbReference type="Gene3D" id="3.40.50.1820">
    <property type="entry name" value="alpha/beta hydrolase"/>
    <property type="match status" value="1"/>
</dbReference>
<evidence type="ECO:0000313" key="10">
    <source>
        <dbReference type="Proteomes" id="UP001144323"/>
    </source>
</evidence>
<dbReference type="InterPro" id="IPR029058">
    <property type="entry name" value="AB_hydrolase_fold"/>
</dbReference>
<evidence type="ECO:0000256" key="1">
    <source>
        <dbReference type="ARBA" id="ARBA00001024"/>
    </source>
</evidence>
<dbReference type="Proteomes" id="UP001144323">
    <property type="component" value="Unassembled WGS sequence"/>
</dbReference>
<evidence type="ECO:0000256" key="7">
    <source>
        <dbReference type="ARBA" id="ARBA00023098"/>
    </source>
</evidence>
<feature type="domain" description="Lipase-like C-terminal" evidence="8">
    <location>
        <begin position="8"/>
        <end position="129"/>
    </location>
</feature>
<evidence type="ECO:0000313" key="9">
    <source>
        <dbReference type="EMBL" id="GLI93451.1"/>
    </source>
</evidence>
<protein>
    <recommendedName>
        <fullName evidence="3">triacylglycerol lipase</fullName>
        <ecNumber evidence="3">3.1.1.3</ecNumber>
    </recommendedName>
</protein>
<evidence type="ECO:0000256" key="5">
    <source>
        <dbReference type="ARBA" id="ARBA00022729"/>
    </source>
</evidence>
<dbReference type="EMBL" id="BSEC01000001">
    <property type="protein sequence ID" value="GLI93451.1"/>
    <property type="molecule type" value="Genomic_DNA"/>
</dbReference>
<comment type="subcellular location">
    <subcellularLocation>
        <location evidence="2">Secreted</location>
    </subcellularLocation>
</comment>
<accession>A0A9W6GV30</accession>
<dbReference type="GO" id="GO:0006629">
    <property type="term" value="P:lipid metabolic process"/>
    <property type="evidence" value="ECO:0007669"/>
    <property type="project" value="UniProtKB-KW"/>
</dbReference>
<dbReference type="SUPFAM" id="SSF53474">
    <property type="entry name" value="alpha/beta-Hydrolases"/>
    <property type="match status" value="1"/>
</dbReference>
<dbReference type="GO" id="GO:0005576">
    <property type="term" value="C:extracellular region"/>
    <property type="evidence" value="ECO:0007669"/>
    <property type="project" value="UniProtKB-SubCell"/>
</dbReference>
<evidence type="ECO:0000259" key="8">
    <source>
        <dbReference type="Pfam" id="PF24708"/>
    </source>
</evidence>
<evidence type="ECO:0000256" key="3">
    <source>
        <dbReference type="ARBA" id="ARBA00013279"/>
    </source>
</evidence>
<dbReference type="EC" id="3.1.1.3" evidence="3"/>
<reference evidence="9" key="1">
    <citation type="journal article" date="2023" name="Int. J. Syst. Evol. Microbiol.">
        <title>Methylocystis iwaonis sp. nov., a type II methane-oxidizing bacterium from surface soil of a rice paddy field in Japan, and emended description of the genus Methylocystis (ex Whittenbury et al. 1970) Bowman et al. 1993.</title>
        <authorList>
            <person name="Kaise H."/>
            <person name="Sawadogo J.B."/>
            <person name="Alam M.S."/>
            <person name="Ueno C."/>
            <person name="Dianou D."/>
            <person name="Shinjo R."/>
            <person name="Asakawa S."/>
        </authorList>
    </citation>
    <scope>NUCLEOTIDE SEQUENCE</scope>
    <source>
        <strain evidence="9">LMG27198</strain>
    </source>
</reference>
<evidence type="ECO:0000256" key="4">
    <source>
        <dbReference type="ARBA" id="ARBA00022525"/>
    </source>
</evidence>
<gene>
    <name evidence="9" type="primary">lipA_2</name>
    <name evidence="9" type="ORF">LMG27198_24430</name>
</gene>
<dbReference type="AlphaFoldDB" id="A0A9W6GV30"/>
<keyword evidence="7" id="KW-0443">Lipid metabolism</keyword>
<organism evidence="9 10">
    <name type="scientific">Methylocystis echinoides</name>
    <dbReference type="NCBI Taxonomy" id="29468"/>
    <lineage>
        <taxon>Bacteria</taxon>
        <taxon>Pseudomonadati</taxon>
        <taxon>Pseudomonadota</taxon>
        <taxon>Alphaproteobacteria</taxon>
        <taxon>Hyphomicrobiales</taxon>
        <taxon>Methylocystaceae</taxon>
        <taxon>Methylocystis</taxon>
    </lineage>
</organism>
<proteinExistence type="predicted"/>
<keyword evidence="4" id="KW-0964">Secreted</keyword>
<keyword evidence="10" id="KW-1185">Reference proteome</keyword>
<comment type="caution">
    <text evidence="9">The sequence shown here is derived from an EMBL/GenBank/DDBJ whole genome shotgun (WGS) entry which is preliminary data.</text>
</comment>
<evidence type="ECO:0000256" key="6">
    <source>
        <dbReference type="ARBA" id="ARBA00022801"/>
    </source>
</evidence>
<comment type="catalytic activity">
    <reaction evidence="1">
        <text>a triacylglycerol + H2O = a diacylglycerol + a fatty acid + H(+)</text>
        <dbReference type="Rhea" id="RHEA:12044"/>
        <dbReference type="ChEBI" id="CHEBI:15377"/>
        <dbReference type="ChEBI" id="CHEBI:15378"/>
        <dbReference type="ChEBI" id="CHEBI:17855"/>
        <dbReference type="ChEBI" id="CHEBI:18035"/>
        <dbReference type="ChEBI" id="CHEBI:28868"/>
        <dbReference type="EC" id="3.1.1.3"/>
    </reaction>
</comment>
<sequence>MPLRARNIVFAPGLFGWGPPDEMNAILPYWGDARAQLDGGAFRIHEAKVGPVSSFHDRACELYAQIRGRRVDYGAAHSSAAGHDRFSPTLTFEGRGLVEGWSAENPVILIGHSAGAQTCLILQQLLREGLWNAPGDETSADWIEVVVSVAGVLNGSTLPYMFGCDKSSGALSRGLSPQAISSLIKLANAAGAQLEYAPGLVSLWLDHWAGAADEARSAAWFEASPFVTGTDNLAYDLTLQGCRKANDRFEASPNTYYLSLVTGATRAPPVLKTIGGAITRLFGQTSGPRAIPDASMLPLLLPSALYQASVTFDARPIPDWGEGDLTLDAWSENDGAVSSISQRYPFTGQQAARVAAGGFMEGRPPERGRWCFERIETVAGLRFDHLDPVFGISAKSHALREAHQTLWRKLGERLNTL</sequence>
<dbReference type="Pfam" id="PF24708">
    <property type="entry name" value="Lip_C"/>
    <property type="match status" value="1"/>
</dbReference>
<dbReference type="PANTHER" id="PTHR34043:SF3">
    <property type="entry name" value="ALPHA_BETA-HYDROLASES SUPERFAMILY PROTEIN"/>
    <property type="match status" value="1"/>
</dbReference>
<dbReference type="PANTHER" id="PTHR34043">
    <property type="entry name" value="ALPHA/BETA-HYDROLASES SUPERFAMILY PROTEIN"/>
    <property type="match status" value="1"/>
</dbReference>
<dbReference type="InterPro" id="IPR056304">
    <property type="entry name" value="Lip-like_C"/>
</dbReference>
<dbReference type="GO" id="GO:0004806">
    <property type="term" value="F:triacylglycerol lipase activity"/>
    <property type="evidence" value="ECO:0007669"/>
    <property type="project" value="UniProtKB-EC"/>
</dbReference>
<evidence type="ECO:0000256" key="2">
    <source>
        <dbReference type="ARBA" id="ARBA00004613"/>
    </source>
</evidence>
<dbReference type="RefSeq" id="WP_281803265.1">
    <property type="nucleotide sequence ID" value="NZ_BSEC01000001.1"/>
</dbReference>